<dbReference type="NCBIfam" id="TIGR04215">
    <property type="entry name" value="choice_anch_A"/>
    <property type="match status" value="1"/>
</dbReference>
<dbReference type="EMBL" id="BAABUK010000002">
    <property type="protein sequence ID" value="GAA5806996.1"/>
    <property type="molecule type" value="Genomic_DNA"/>
</dbReference>
<evidence type="ECO:0000313" key="3">
    <source>
        <dbReference type="EMBL" id="GAA5806996.1"/>
    </source>
</evidence>
<sequence length="586" mass="64797">MIRVLSLIISALLASSIVDATPADLIATRNLFRRASTAGYVINDQCSSNTQDRAITRRFNGIFFGNFTAGGFRGIVGPLAVQGNFSAPNYNINTLLPATCNGTTSLSSLSWVLGGNTNSFNTQVYGQVLIGGNNSSLEEIVELQDNCTVVENQGTGPIDFEGLRTNREKSSEILSSLVPTQQVLDDGETHVVLQPEDSNYEVFLFHSCQGDQCSTFPKIESNPDGIFFGRGNWKGLQNAVLGSNKTLVFNVPVTNNTTITISTDSPSQGLYTCRVVYNFYPVNNEGIFMPDGTFDIIRNTKGMFGGYILAPRARIFDGDTGYFAGNIVGKEYAWTAYAKVDGDVVGASIDWYVGPSNCTSFTGCIPLHEDYVFPIYVPIPSPVPSSSRIRTQTHSVTRAIETTRTVSSVPFVPQPIESYPNSIAASCTPTTLFRQGPEVTIIVPGSTAVVDIEDGKVTTVTVGDKTYTFIPDVKVITEIDTIITSTTVINGGHTVTDTIHTNYPDHTHEIPNHIHDWECNWGRDEEEWDSKWDDIWDNQWDDEWDGEWDNKWEEGQVDHTSHHRGLDEECNEFDDVDTKDQYKKEW</sequence>
<comment type="caution">
    <text evidence="3">The sequence shown here is derived from an EMBL/GenBank/DDBJ whole genome shotgun (WGS) entry which is preliminary data.</text>
</comment>
<protein>
    <recommendedName>
        <fullName evidence="2">Choice-of-anchor A domain-containing protein</fullName>
    </recommendedName>
</protein>
<dbReference type="Pfam" id="PF20597">
    <property type="entry name" value="pAdhesive_15"/>
    <property type="match status" value="1"/>
</dbReference>
<dbReference type="Proteomes" id="UP001473302">
    <property type="component" value="Unassembled WGS sequence"/>
</dbReference>
<evidence type="ECO:0000256" key="1">
    <source>
        <dbReference type="SAM" id="SignalP"/>
    </source>
</evidence>
<proteinExistence type="predicted"/>
<feature type="signal peptide" evidence="1">
    <location>
        <begin position="1"/>
        <end position="20"/>
    </location>
</feature>
<feature type="domain" description="Choice-of-anchor A" evidence="2">
    <location>
        <begin position="55"/>
        <end position="333"/>
    </location>
</feature>
<keyword evidence="4" id="KW-1185">Reference proteome</keyword>
<dbReference type="InterPro" id="IPR026588">
    <property type="entry name" value="Choice_anch_A"/>
</dbReference>
<evidence type="ECO:0000313" key="4">
    <source>
        <dbReference type="Proteomes" id="UP001473302"/>
    </source>
</evidence>
<keyword evidence="1" id="KW-0732">Signal</keyword>
<evidence type="ECO:0000259" key="2">
    <source>
        <dbReference type="Pfam" id="PF20597"/>
    </source>
</evidence>
<accession>A0ABP9YJG0</accession>
<gene>
    <name evidence="3" type="ORF">MFLAVUS_000345</name>
</gene>
<reference evidence="3 4" key="1">
    <citation type="submission" date="2024-04" db="EMBL/GenBank/DDBJ databases">
        <title>genome sequences of Mucor flavus KT1a and Helicostylum pulchrum KT1b strains isolated from the surface of a dry-aged beef.</title>
        <authorList>
            <person name="Toyotome T."/>
            <person name="Hosono M."/>
            <person name="Torimaru M."/>
            <person name="Fukuda K."/>
            <person name="Mikami N."/>
        </authorList>
    </citation>
    <scope>NUCLEOTIDE SEQUENCE [LARGE SCALE GENOMIC DNA]</scope>
    <source>
        <strain evidence="3 4">KT1a</strain>
    </source>
</reference>
<organism evidence="3 4">
    <name type="scientific">Mucor flavus</name>
    <dbReference type="NCBI Taxonomy" id="439312"/>
    <lineage>
        <taxon>Eukaryota</taxon>
        <taxon>Fungi</taxon>
        <taxon>Fungi incertae sedis</taxon>
        <taxon>Mucoromycota</taxon>
        <taxon>Mucoromycotina</taxon>
        <taxon>Mucoromycetes</taxon>
        <taxon>Mucorales</taxon>
        <taxon>Mucorineae</taxon>
        <taxon>Mucoraceae</taxon>
        <taxon>Mucor</taxon>
    </lineage>
</organism>
<name>A0ABP9YJG0_9FUNG</name>
<feature type="chain" id="PRO_5046182972" description="Choice-of-anchor A domain-containing protein" evidence="1">
    <location>
        <begin position="21"/>
        <end position="586"/>
    </location>
</feature>